<evidence type="ECO:0000313" key="1">
    <source>
        <dbReference type="Proteomes" id="UP000095283"/>
    </source>
</evidence>
<name>A0A1I7XD51_HETBA</name>
<dbReference type="WBParaSite" id="Hba_15286">
    <property type="protein sequence ID" value="Hba_15286"/>
    <property type="gene ID" value="Hba_15286"/>
</dbReference>
<organism evidence="1 2">
    <name type="scientific">Heterorhabditis bacteriophora</name>
    <name type="common">Entomopathogenic nematode worm</name>
    <dbReference type="NCBI Taxonomy" id="37862"/>
    <lineage>
        <taxon>Eukaryota</taxon>
        <taxon>Metazoa</taxon>
        <taxon>Ecdysozoa</taxon>
        <taxon>Nematoda</taxon>
        <taxon>Chromadorea</taxon>
        <taxon>Rhabditida</taxon>
        <taxon>Rhabditina</taxon>
        <taxon>Rhabditomorpha</taxon>
        <taxon>Strongyloidea</taxon>
        <taxon>Heterorhabditidae</taxon>
        <taxon>Heterorhabditis</taxon>
    </lineage>
</organism>
<keyword evidence="1" id="KW-1185">Reference proteome</keyword>
<evidence type="ECO:0000313" key="2">
    <source>
        <dbReference type="WBParaSite" id="Hba_15286"/>
    </source>
</evidence>
<dbReference type="AlphaFoldDB" id="A0A1I7XD51"/>
<dbReference type="Proteomes" id="UP000095283">
    <property type="component" value="Unplaced"/>
</dbReference>
<proteinExistence type="predicted"/>
<reference evidence="2" key="1">
    <citation type="submission" date="2016-11" db="UniProtKB">
        <authorList>
            <consortium name="WormBaseParasite"/>
        </authorList>
    </citation>
    <scope>IDENTIFICATION</scope>
</reference>
<sequence length="62" mass="7017">MTSESQFFLRVDLDQKFSMELGCIIAAEVINRGSMYRGQVHLSVIRRRAKGAGVPPHNHFLT</sequence>
<accession>A0A1I7XD51</accession>
<protein>
    <submittedName>
        <fullName evidence="2">DNA-directed RNA polymerase</fullName>
    </submittedName>
</protein>